<dbReference type="EMBL" id="ML976005">
    <property type="protein sequence ID" value="KAF1946152.1"/>
    <property type="molecule type" value="Genomic_DNA"/>
</dbReference>
<evidence type="ECO:0000313" key="1">
    <source>
        <dbReference type="EMBL" id="KAF1946152.1"/>
    </source>
</evidence>
<name>A0A6A5T2K5_9PLEO</name>
<sequence length="167" mass="19162">MALLREVSLIAAQMIMRHACEILQQLALLGILYAKRIYSTHYGIINRPWVYATHESRPRFKVSSFTPTQLSFPPGYSTTVPVIPYLQRYQIPATRQQSRTRHDSTLLLWNLDAILSSPQYLTSQPGRIMQLCSAAGKVSRASVFTRLVQPVLRMHSTRSHNMHQKKQ</sequence>
<dbReference type="Proteomes" id="UP000800038">
    <property type="component" value="Unassembled WGS sequence"/>
</dbReference>
<keyword evidence="2" id="KW-1185">Reference proteome</keyword>
<evidence type="ECO:0000313" key="2">
    <source>
        <dbReference type="Proteomes" id="UP000800038"/>
    </source>
</evidence>
<gene>
    <name evidence="1" type="ORF">EJ02DRAFT_262874</name>
</gene>
<reference evidence="1" key="1">
    <citation type="journal article" date="2020" name="Stud. Mycol.">
        <title>101 Dothideomycetes genomes: a test case for predicting lifestyles and emergence of pathogens.</title>
        <authorList>
            <person name="Haridas S."/>
            <person name="Albert R."/>
            <person name="Binder M."/>
            <person name="Bloem J."/>
            <person name="Labutti K."/>
            <person name="Salamov A."/>
            <person name="Andreopoulos B."/>
            <person name="Baker S."/>
            <person name="Barry K."/>
            <person name="Bills G."/>
            <person name="Bluhm B."/>
            <person name="Cannon C."/>
            <person name="Castanera R."/>
            <person name="Culley D."/>
            <person name="Daum C."/>
            <person name="Ezra D."/>
            <person name="Gonzalez J."/>
            <person name="Henrissat B."/>
            <person name="Kuo A."/>
            <person name="Liang C."/>
            <person name="Lipzen A."/>
            <person name="Lutzoni F."/>
            <person name="Magnuson J."/>
            <person name="Mondo S."/>
            <person name="Nolan M."/>
            <person name="Ohm R."/>
            <person name="Pangilinan J."/>
            <person name="Park H.-J."/>
            <person name="Ramirez L."/>
            <person name="Alfaro M."/>
            <person name="Sun H."/>
            <person name="Tritt A."/>
            <person name="Yoshinaga Y."/>
            <person name="Zwiers L.-H."/>
            <person name="Turgeon B."/>
            <person name="Goodwin S."/>
            <person name="Spatafora J."/>
            <person name="Crous P."/>
            <person name="Grigoriev I."/>
        </authorList>
    </citation>
    <scope>NUCLEOTIDE SEQUENCE</scope>
    <source>
        <strain evidence="1">CBS 161.51</strain>
    </source>
</reference>
<dbReference type="AlphaFoldDB" id="A0A6A5T2K5"/>
<accession>A0A6A5T2K5</accession>
<organism evidence="1 2">
    <name type="scientific">Clathrospora elynae</name>
    <dbReference type="NCBI Taxonomy" id="706981"/>
    <lineage>
        <taxon>Eukaryota</taxon>
        <taxon>Fungi</taxon>
        <taxon>Dikarya</taxon>
        <taxon>Ascomycota</taxon>
        <taxon>Pezizomycotina</taxon>
        <taxon>Dothideomycetes</taxon>
        <taxon>Pleosporomycetidae</taxon>
        <taxon>Pleosporales</taxon>
        <taxon>Diademaceae</taxon>
        <taxon>Clathrospora</taxon>
    </lineage>
</organism>
<protein>
    <submittedName>
        <fullName evidence="1">Uncharacterized protein</fullName>
    </submittedName>
</protein>
<proteinExistence type="predicted"/>